<reference evidence="2 3" key="1">
    <citation type="submission" date="2019-09" db="EMBL/GenBank/DDBJ databases">
        <title>Bird 10,000 Genomes (B10K) Project - Family phase.</title>
        <authorList>
            <person name="Zhang G."/>
        </authorList>
    </citation>
    <scope>NUCLEOTIDE SEQUENCE [LARGE SCALE GENOMIC DNA]</scope>
    <source>
        <strain evidence="2">B10K-DU-012-80</strain>
    </source>
</reference>
<dbReference type="Proteomes" id="UP000551127">
    <property type="component" value="Unassembled WGS sequence"/>
</dbReference>
<dbReference type="Pfam" id="PF18289">
    <property type="entry name" value="HU-CCDC81_euk_2"/>
    <property type="match status" value="1"/>
</dbReference>
<dbReference type="EMBL" id="VYZL01003441">
    <property type="protein sequence ID" value="NWR61638.1"/>
    <property type="molecule type" value="Genomic_DNA"/>
</dbReference>
<dbReference type="PANTHER" id="PTHR14362:SF2">
    <property type="entry name" value="COILED-COIL DOMAIN-CONTAINING PROTEIN 81"/>
    <property type="match status" value="1"/>
</dbReference>
<organism evidence="2 3">
    <name type="scientific">Bucorvus abyssinicus</name>
    <name type="common">Northern ground-hornbill</name>
    <name type="synonym">Abyssinian ground-hornbill</name>
    <dbReference type="NCBI Taxonomy" id="153643"/>
    <lineage>
        <taxon>Eukaryota</taxon>
        <taxon>Metazoa</taxon>
        <taxon>Chordata</taxon>
        <taxon>Craniata</taxon>
        <taxon>Vertebrata</taxon>
        <taxon>Euteleostomi</taxon>
        <taxon>Archelosauria</taxon>
        <taxon>Archosauria</taxon>
        <taxon>Dinosauria</taxon>
        <taxon>Saurischia</taxon>
        <taxon>Theropoda</taxon>
        <taxon>Coelurosauria</taxon>
        <taxon>Aves</taxon>
        <taxon>Neognathae</taxon>
        <taxon>Neoaves</taxon>
        <taxon>Telluraves</taxon>
        <taxon>Coraciimorphae</taxon>
        <taxon>Bucerotiformes</taxon>
        <taxon>Bucorvidae</taxon>
        <taxon>Bucorvus</taxon>
    </lineage>
</organism>
<sequence length="109" mass="11973">LLLLQGIRIPTLGSFDVVPTRIWVGDEVMTIPCPVFRLARNITEVLGLVDDKDYLPGHKELEPLKYFKVAAAVSMSRRKVEGCIEGTTSLLSHCLAKGKNVALVLRDVG</sequence>
<feature type="domain" description="CCDC81 HU" evidence="1">
    <location>
        <begin position="61"/>
        <end position="109"/>
    </location>
</feature>
<name>A0A7K4YRL9_BUCAB</name>
<feature type="non-terminal residue" evidence="2">
    <location>
        <position position="1"/>
    </location>
</feature>
<keyword evidence="3" id="KW-1185">Reference proteome</keyword>
<dbReference type="GO" id="GO:0005815">
    <property type="term" value="C:microtubule organizing center"/>
    <property type="evidence" value="ECO:0007669"/>
    <property type="project" value="TreeGrafter"/>
</dbReference>
<dbReference type="PANTHER" id="PTHR14362">
    <property type="entry name" value="COILED-COIL DOMAIN-CONTAINING PROTEIN 81"/>
    <property type="match status" value="1"/>
</dbReference>
<dbReference type="InterPro" id="IPR026295">
    <property type="entry name" value="CCD81"/>
</dbReference>
<dbReference type="OrthoDB" id="125906at2759"/>
<feature type="non-terminal residue" evidence="2">
    <location>
        <position position="109"/>
    </location>
</feature>
<dbReference type="AlphaFoldDB" id="A0A7K4YRL9"/>
<evidence type="ECO:0000313" key="3">
    <source>
        <dbReference type="Proteomes" id="UP000551127"/>
    </source>
</evidence>
<evidence type="ECO:0000313" key="2">
    <source>
        <dbReference type="EMBL" id="NWR61638.1"/>
    </source>
</evidence>
<protein>
    <submittedName>
        <fullName evidence="2">CCD81 protein</fullName>
    </submittedName>
</protein>
<accession>A0A7K4YRL9</accession>
<dbReference type="InterPro" id="IPR040673">
    <property type="entry name" value="CCDC81_HU_dom_2"/>
</dbReference>
<evidence type="ECO:0000259" key="1">
    <source>
        <dbReference type="Pfam" id="PF18289"/>
    </source>
</evidence>
<gene>
    <name evidence="2" type="primary">Ccdc81_1</name>
    <name evidence="2" type="ORF">BUCABY_R15917</name>
</gene>
<comment type="caution">
    <text evidence="2">The sequence shown here is derived from an EMBL/GenBank/DDBJ whole genome shotgun (WGS) entry which is preliminary data.</text>
</comment>
<proteinExistence type="predicted"/>